<keyword evidence="10" id="KW-1185">Reference proteome</keyword>
<accession>A0ABP6H2Y0</accession>
<dbReference type="SUPFAM" id="SSF46548">
    <property type="entry name" value="alpha-helical ferredoxin"/>
    <property type="match status" value="1"/>
</dbReference>
<evidence type="ECO:0000313" key="9">
    <source>
        <dbReference type="EMBL" id="GAA2736034.1"/>
    </source>
</evidence>
<dbReference type="PROSITE" id="PS51379">
    <property type="entry name" value="4FE4S_FER_2"/>
    <property type="match status" value="2"/>
</dbReference>
<feature type="compositionally biased region" description="Low complexity" evidence="6">
    <location>
        <begin position="756"/>
        <end position="765"/>
    </location>
</feature>
<evidence type="ECO:0000256" key="6">
    <source>
        <dbReference type="SAM" id="MobiDB-lite"/>
    </source>
</evidence>
<keyword evidence="4" id="KW-0408">Iron</keyword>
<protein>
    <submittedName>
        <fullName evidence="9">(Fe-S)-binding protein</fullName>
    </submittedName>
</protein>
<sequence>MSALQIIALVVCGAVTLVAIALFARVIRHFLSVFRLGQPDATRTGDKGTRTMTLLREFLGHTRMSRLPVVAVAHWFTMISFGVLFLTLVNAFGQLVEPDFALPLIGHFFPYEWITEFFAWTGLVGIVALIAIRQKNHPRSAAGEGGRRSRFFGSNFWQAYYVEATILGVTICIISLRALEYALGQATGDEHATALHYPLTAWLGAGFGGSVSTLETVIVVVAAVKILISFAWMITISLTPTMGVAWHRFLAFFNIFFKRHADGRTSLGELQPLMVGGAPVDFENIEELDEDAALGVGKVEDFTWKGLLDFSTCTECGRCQSQCPAWNTEKPLSPKMLIMTLRDHAQAKSPWLLASESEREGLGDEAKALSEVPLIGDTGYSITDPLAAYNPHGPDAVIDQDVLWSCTTCGACVEQCPVDIEHVDAIVDMRRYQNLIESAFPNELGGLFKNLENKGNPWGMAARARLDWAKDLPFPVKILGQDVDSADDVDYLFWVGCAGAYEDRAKKTTRAVAELLDQAGVSFAILGDGESCTGDSARRAGNEFLFQMLAQQNVETLNEVGATKIVVTCAHCFNTIKNEYPQLGGKYEVVHHTQLLNRLVREKKLVPVARPAGGPGASPKSSLKNVASTAETVTYHDPCYLGRHNGVYAPPRELIGALPGVELKEMERTKEKSFCCGAGGARMWMEEKLGTRINTNRTEEAIATGAERIAIGCPFCRVMLSDGLTAAQSEGKAEEVEVVDVAQMLLAAVKRPGPEAPAEAEASEPTPDPEPAPVA</sequence>
<keyword evidence="2" id="KW-0479">Metal-binding</keyword>
<dbReference type="PANTHER" id="PTHR43255:SF1">
    <property type="entry name" value="IRON-SULFUR-BINDING OXIDOREDUCTASE FADF-RELATED"/>
    <property type="match status" value="1"/>
</dbReference>
<feature type="transmembrane region" description="Helical" evidence="7">
    <location>
        <begin position="113"/>
        <end position="132"/>
    </location>
</feature>
<dbReference type="RefSeq" id="WP_344192652.1">
    <property type="nucleotide sequence ID" value="NZ_BAAARN010000001.1"/>
</dbReference>
<evidence type="ECO:0000259" key="8">
    <source>
        <dbReference type="PROSITE" id="PS51379"/>
    </source>
</evidence>
<keyword evidence="3" id="KW-0560">Oxidoreductase</keyword>
<evidence type="ECO:0000256" key="5">
    <source>
        <dbReference type="ARBA" id="ARBA00023014"/>
    </source>
</evidence>
<feature type="transmembrane region" description="Helical" evidence="7">
    <location>
        <begin position="230"/>
        <end position="257"/>
    </location>
</feature>
<evidence type="ECO:0000256" key="4">
    <source>
        <dbReference type="ARBA" id="ARBA00023004"/>
    </source>
</evidence>
<dbReference type="InterPro" id="IPR009051">
    <property type="entry name" value="Helical_ferredxn"/>
</dbReference>
<evidence type="ECO:0000313" key="10">
    <source>
        <dbReference type="Proteomes" id="UP001501326"/>
    </source>
</evidence>
<keyword evidence="5" id="KW-0411">Iron-sulfur</keyword>
<dbReference type="InterPro" id="IPR051460">
    <property type="entry name" value="HdrC_iron-sulfur_subunit"/>
</dbReference>
<keyword evidence="7" id="KW-0812">Transmembrane</keyword>
<keyword evidence="7" id="KW-1133">Transmembrane helix</keyword>
<dbReference type="InterPro" id="IPR017900">
    <property type="entry name" value="4Fe4S_Fe_S_CS"/>
</dbReference>
<organism evidence="9 10">
    <name type="scientific">Pedococcus aerophilus</name>
    <dbReference type="NCBI Taxonomy" id="436356"/>
    <lineage>
        <taxon>Bacteria</taxon>
        <taxon>Bacillati</taxon>
        <taxon>Actinomycetota</taxon>
        <taxon>Actinomycetes</taxon>
        <taxon>Micrococcales</taxon>
        <taxon>Intrasporangiaceae</taxon>
        <taxon>Pedococcus</taxon>
    </lineage>
</organism>
<feature type="transmembrane region" description="Helical" evidence="7">
    <location>
        <begin position="69"/>
        <end position="93"/>
    </location>
</feature>
<keyword evidence="1" id="KW-0004">4Fe-4S</keyword>
<gene>
    <name evidence="9" type="ORF">GCM10009867_19740</name>
</gene>
<feature type="transmembrane region" description="Helical" evidence="7">
    <location>
        <begin position="6"/>
        <end position="27"/>
    </location>
</feature>
<dbReference type="InterPro" id="IPR017896">
    <property type="entry name" value="4Fe4S_Fe-S-bd"/>
</dbReference>
<feature type="transmembrane region" description="Helical" evidence="7">
    <location>
        <begin position="199"/>
        <end position="223"/>
    </location>
</feature>
<feature type="domain" description="4Fe-4S ferredoxin-type" evidence="8">
    <location>
        <begin position="304"/>
        <end position="334"/>
    </location>
</feature>
<evidence type="ECO:0000256" key="7">
    <source>
        <dbReference type="SAM" id="Phobius"/>
    </source>
</evidence>
<evidence type="ECO:0000256" key="3">
    <source>
        <dbReference type="ARBA" id="ARBA00023002"/>
    </source>
</evidence>
<dbReference type="Proteomes" id="UP001501326">
    <property type="component" value="Unassembled WGS sequence"/>
</dbReference>
<dbReference type="PANTHER" id="PTHR43255">
    <property type="entry name" value="IRON-SULFUR-BINDING OXIDOREDUCTASE FADF-RELATED-RELATED"/>
    <property type="match status" value="1"/>
</dbReference>
<dbReference type="Pfam" id="PF02754">
    <property type="entry name" value="CCG"/>
    <property type="match status" value="2"/>
</dbReference>
<dbReference type="EMBL" id="BAAARN010000001">
    <property type="protein sequence ID" value="GAA2736034.1"/>
    <property type="molecule type" value="Genomic_DNA"/>
</dbReference>
<feature type="compositionally biased region" description="Pro residues" evidence="6">
    <location>
        <begin position="766"/>
        <end position="775"/>
    </location>
</feature>
<evidence type="ECO:0000256" key="2">
    <source>
        <dbReference type="ARBA" id="ARBA00022723"/>
    </source>
</evidence>
<evidence type="ECO:0000256" key="1">
    <source>
        <dbReference type="ARBA" id="ARBA00022485"/>
    </source>
</evidence>
<dbReference type="Pfam" id="PF13187">
    <property type="entry name" value="Fer4_9"/>
    <property type="match status" value="1"/>
</dbReference>
<reference evidence="10" key="1">
    <citation type="journal article" date="2019" name="Int. J. Syst. Evol. Microbiol.">
        <title>The Global Catalogue of Microorganisms (GCM) 10K type strain sequencing project: providing services to taxonomists for standard genome sequencing and annotation.</title>
        <authorList>
            <consortium name="The Broad Institute Genomics Platform"/>
            <consortium name="The Broad Institute Genome Sequencing Center for Infectious Disease"/>
            <person name="Wu L."/>
            <person name="Ma J."/>
        </authorList>
    </citation>
    <scope>NUCLEOTIDE SEQUENCE [LARGE SCALE GENOMIC DNA]</scope>
    <source>
        <strain evidence="10">JCM 16378</strain>
    </source>
</reference>
<feature type="domain" description="4Fe-4S ferredoxin-type" evidence="8">
    <location>
        <begin position="394"/>
        <end position="426"/>
    </location>
</feature>
<keyword evidence="7" id="KW-0472">Membrane</keyword>
<dbReference type="Gene3D" id="1.10.1060.10">
    <property type="entry name" value="Alpha-helical ferredoxin"/>
    <property type="match status" value="1"/>
</dbReference>
<dbReference type="InterPro" id="IPR004017">
    <property type="entry name" value="Cys_rich_dom"/>
</dbReference>
<comment type="caution">
    <text evidence="9">The sequence shown here is derived from an EMBL/GenBank/DDBJ whole genome shotgun (WGS) entry which is preliminary data.</text>
</comment>
<name>A0ABP6H2Y0_9MICO</name>
<feature type="region of interest" description="Disordered" evidence="6">
    <location>
        <begin position="750"/>
        <end position="775"/>
    </location>
</feature>
<feature type="transmembrane region" description="Helical" evidence="7">
    <location>
        <begin position="157"/>
        <end position="179"/>
    </location>
</feature>
<proteinExistence type="predicted"/>
<dbReference type="PROSITE" id="PS00198">
    <property type="entry name" value="4FE4S_FER_1"/>
    <property type="match status" value="1"/>
</dbReference>